<proteinExistence type="predicted"/>
<dbReference type="EMBL" id="JAKEVY010000002">
    <property type="protein sequence ID" value="MCF1714247.1"/>
    <property type="molecule type" value="Genomic_DNA"/>
</dbReference>
<dbReference type="Proteomes" id="UP001200145">
    <property type="component" value="Unassembled WGS sequence"/>
</dbReference>
<protein>
    <recommendedName>
        <fullName evidence="4">CHRD domain-containing protein</fullName>
    </recommendedName>
</protein>
<feature type="signal peptide" evidence="1">
    <location>
        <begin position="1"/>
        <end position="24"/>
    </location>
</feature>
<evidence type="ECO:0000313" key="3">
    <source>
        <dbReference type="Proteomes" id="UP001200145"/>
    </source>
</evidence>
<sequence length="151" mass="16234">MQIKWKWMSLLSLLGVLLFSSCTKEEDSPALQTASFALFNQSSGSSQPAGTFRILEQRNGNAAVEINLSEAYRVNGARFTAVIVTFDEASDSELVYANLGEINGGSARVTINPVIQLSNNLPVSYSDLIGRTGYTLKVLNGANVQASGQIQ</sequence>
<reference evidence="2 3" key="1">
    <citation type="submission" date="2022-01" db="EMBL/GenBank/DDBJ databases">
        <title>Flavihumibacter sp. nov., isolated from sediment of a river.</title>
        <authorList>
            <person name="Liu H."/>
        </authorList>
    </citation>
    <scope>NUCLEOTIDE SEQUENCE [LARGE SCALE GENOMIC DNA]</scope>
    <source>
        <strain evidence="2 3">RY-1</strain>
    </source>
</reference>
<evidence type="ECO:0000256" key="1">
    <source>
        <dbReference type="SAM" id="SignalP"/>
    </source>
</evidence>
<accession>A0ABS9BGL8</accession>
<name>A0ABS9BGL8_9BACT</name>
<evidence type="ECO:0000313" key="2">
    <source>
        <dbReference type="EMBL" id="MCF1714247.1"/>
    </source>
</evidence>
<dbReference type="PROSITE" id="PS51257">
    <property type="entry name" value="PROKAR_LIPOPROTEIN"/>
    <property type="match status" value="1"/>
</dbReference>
<evidence type="ECO:0008006" key="4">
    <source>
        <dbReference type="Google" id="ProtNLM"/>
    </source>
</evidence>
<keyword evidence="1" id="KW-0732">Signal</keyword>
<gene>
    <name evidence="2" type="ORF">L0U88_06370</name>
</gene>
<organism evidence="2 3">
    <name type="scientific">Flavihumibacter fluminis</name>
    <dbReference type="NCBI Taxonomy" id="2909236"/>
    <lineage>
        <taxon>Bacteria</taxon>
        <taxon>Pseudomonadati</taxon>
        <taxon>Bacteroidota</taxon>
        <taxon>Chitinophagia</taxon>
        <taxon>Chitinophagales</taxon>
        <taxon>Chitinophagaceae</taxon>
        <taxon>Flavihumibacter</taxon>
    </lineage>
</organism>
<keyword evidence="3" id="KW-1185">Reference proteome</keyword>
<dbReference type="RefSeq" id="WP_234864781.1">
    <property type="nucleotide sequence ID" value="NZ_JAKEVY010000002.1"/>
</dbReference>
<feature type="chain" id="PRO_5047370681" description="CHRD domain-containing protein" evidence="1">
    <location>
        <begin position="25"/>
        <end position="151"/>
    </location>
</feature>
<comment type="caution">
    <text evidence="2">The sequence shown here is derived from an EMBL/GenBank/DDBJ whole genome shotgun (WGS) entry which is preliminary data.</text>
</comment>